<dbReference type="Proteomes" id="UP000343335">
    <property type="component" value="Unassembled WGS sequence"/>
</dbReference>
<protein>
    <submittedName>
        <fullName evidence="1">Uncharacterized protein</fullName>
    </submittedName>
</protein>
<proteinExistence type="predicted"/>
<dbReference type="OrthoDB" id="8420080at2"/>
<organism evidence="1 2">
    <name type="scientific">Pandoraea commovens</name>
    <dbReference type="NCBI Taxonomy" id="2508289"/>
    <lineage>
        <taxon>Bacteria</taxon>
        <taxon>Pseudomonadati</taxon>
        <taxon>Pseudomonadota</taxon>
        <taxon>Betaproteobacteria</taxon>
        <taxon>Burkholderiales</taxon>
        <taxon>Burkholderiaceae</taxon>
        <taxon>Pandoraea</taxon>
    </lineage>
</organism>
<dbReference type="EMBL" id="CABPSA010000001">
    <property type="protein sequence ID" value="VVD62647.1"/>
    <property type="molecule type" value="Genomic_DNA"/>
</dbReference>
<evidence type="ECO:0000313" key="2">
    <source>
        <dbReference type="Proteomes" id="UP000343335"/>
    </source>
</evidence>
<reference evidence="1 2" key="1">
    <citation type="submission" date="2019-08" db="EMBL/GenBank/DDBJ databases">
        <authorList>
            <person name="Peeters C."/>
        </authorList>
    </citation>
    <scope>NUCLEOTIDE SEQUENCE [LARGE SCALE GENOMIC DNA]</scope>
    <source>
        <strain evidence="1 2">LMG 31010</strain>
    </source>
</reference>
<name>A0A5E4RHF3_9BURK</name>
<dbReference type="AlphaFoldDB" id="A0A5E4RHF3"/>
<gene>
    <name evidence="1" type="ORF">PCO31010_00189</name>
</gene>
<dbReference type="RefSeq" id="WP_150662585.1">
    <property type="nucleotide sequence ID" value="NZ_CABPSA010000001.1"/>
</dbReference>
<sequence>MNNDAVESKNADEQLREVLEQLLEKDEDITARAVARCHPTINSASSMTRNEARRELIAEYQARQDELRRWRGATVHRANAATAKLLAEKDRRILELEAQVQLLTSSHLAAIRAVGELGGFSRWAEFYAGYTAAQRVLGAETASASDNVRPLHANSDRL</sequence>
<accession>A0A5E4RHF3</accession>
<evidence type="ECO:0000313" key="1">
    <source>
        <dbReference type="EMBL" id="VVD62647.1"/>
    </source>
</evidence>